<dbReference type="InterPro" id="IPR052579">
    <property type="entry name" value="Zinc_finger_SWIM"/>
</dbReference>
<dbReference type="AlphaFoldDB" id="A0A397VYY5"/>
<evidence type="ECO:0000313" key="2">
    <source>
        <dbReference type="Proteomes" id="UP000266673"/>
    </source>
</evidence>
<dbReference type="PANTHER" id="PTHR31569">
    <property type="entry name" value="SWIM-TYPE DOMAIN-CONTAINING PROTEIN"/>
    <property type="match status" value="1"/>
</dbReference>
<dbReference type="OrthoDB" id="2441661at2759"/>
<protein>
    <recommendedName>
        <fullName evidence="3">SWIM-type domain-containing protein</fullName>
    </recommendedName>
</protein>
<name>A0A397VYY5_9GLOM</name>
<dbReference type="EMBL" id="QKWP01000182">
    <property type="protein sequence ID" value="RIB25233.1"/>
    <property type="molecule type" value="Genomic_DNA"/>
</dbReference>
<sequence length="322" mass="36326">MEPTIPKVNDKFDSLEALESAANLAARANSNAPTRVITAATNKVVDGGIIHSKDIVNESAHIRFALNEGPNDDFIRRLLRLFEKHNYIVIPLKTAKAKCVARCPEVLIVDANYKTNIYKYPLVSAIGINIISNEKDEEKIPYSLNAVKKAAEKSCDPEKAILYIQTWMKDSKMWIMAYTKHYCHMGTSTTGRAESSHYVFKRAIGMASDLEGVFRQIDQTMRIQNLKASMRQGSNKVAIDPFTLHNPKFSELIGYVPTWAIDNIKKILQLMIKEPDKHDNAETCECLTKINYKLPCKHMIPKNGLIPFRLLIKDGFLKGLTS</sequence>
<comment type="caution">
    <text evidence="1">The sequence shown here is derived from an EMBL/GenBank/DDBJ whole genome shotgun (WGS) entry which is preliminary data.</text>
</comment>
<reference evidence="1 2" key="1">
    <citation type="submission" date="2018-06" db="EMBL/GenBank/DDBJ databases">
        <title>Comparative genomics reveals the genomic features of Rhizophagus irregularis, R. cerebriforme, R. diaphanum and Gigaspora rosea, and their symbiotic lifestyle signature.</title>
        <authorList>
            <person name="Morin E."/>
            <person name="San Clemente H."/>
            <person name="Chen E.C.H."/>
            <person name="De La Providencia I."/>
            <person name="Hainaut M."/>
            <person name="Kuo A."/>
            <person name="Kohler A."/>
            <person name="Murat C."/>
            <person name="Tang N."/>
            <person name="Roy S."/>
            <person name="Loubradou J."/>
            <person name="Henrissat B."/>
            <person name="Grigoriev I.V."/>
            <person name="Corradi N."/>
            <person name="Roux C."/>
            <person name="Martin F.M."/>
        </authorList>
    </citation>
    <scope>NUCLEOTIDE SEQUENCE [LARGE SCALE GENOMIC DNA]</scope>
    <source>
        <strain evidence="1 2">DAOM 194757</strain>
    </source>
</reference>
<organism evidence="1 2">
    <name type="scientific">Gigaspora rosea</name>
    <dbReference type="NCBI Taxonomy" id="44941"/>
    <lineage>
        <taxon>Eukaryota</taxon>
        <taxon>Fungi</taxon>
        <taxon>Fungi incertae sedis</taxon>
        <taxon>Mucoromycota</taxon>
        <taxon>Glomeromycotina</taxon>
        <taxon>Glomeromycetes</taxon>
        <taxon>Diversisporales</taxon>
        <taxon>Gigasporaceae</taxon>
        <taxon>Gigaspora</taxon>
    </lineage>
</organism>
<dbReference type="PANTHER" id="PTHR31569:SF4">
    <property type="entry name" value="SWIM-TYPE DOMAIN-CONTAINING PROTEIN"/>
    <property type="match status" value="1"/>
</dbReference>
<evidence type="ECO:0008006" key="3">
    <source>
        <dbReference type="Google" id="ProtNLM"/>
    </source>
</evidence>
<proteinExistence type="predicted"/>
<gene>
    <name evidence="1" type="ORF">C2G38_2277659</name>
</gene>
<accession>A0A397VYY5</accession>
<evidence type="ECO:0000313" key="1">
    <source>
        <dbReference type="EMBL" id="RIB25233.1"/>
    </source>
</evidence>
<dbReference type="Proteomes" id="UP000266673">
    <property type="component" value="Unassembled WGS sequence"/>
</dbReference>
<keyword evidence="2" id="KW-1185">Reference proteome</keyword>